<dbReference type="GO" id="GO:0005507">
    <property type="term" value="F:copper ion binding"/>
    <property type="evidence" value="ECO:0007669"/>
    <property type="project" value="TreeGrafter"/>
</dbReference>
<dbReference type="AlphaFoldDB" id="I4ANU2"/>
<evidence type="ECO:0000313" key="2">
    <source>
        <dbReference type="EMBL" id="AFM05627.1"/>
    </source>
</evidence>
<dbReference type="Gene3D" id="3.30.70.120">
    <property type="match status" value="1"/>
</dbReference>
<dbReference type="RefSeq" id="WP_014799055.1">
    <property type="nucleotide sequence ID" value="NC_018018.1"/>
</dbReference>
<dbReference type="InterPro" id="IPR015867">
    <property type="entry name" value="N-reg_PII/ATP_PRibTrfase_C"/>
</dbReference>
<dbReference type="HOGENOM" id="CLU_098807_3_1_10"/>
<dbReference type="eggNOG" id="COG1324">
    <property type="taxonomic scope" value="Bacteria"/>
</dbReference>
<dbReference type="PANTHER" id="PTHR23419:SF8">
    <property type="entry name" value="FI09726P"/>
    <property type="match status" value="1"/>
</dbReference>
<dbReference type="Pfam" id="PF03091">
    <property type="entry name" value="CutA1"/>
    <property type="match status" value="1"/>
</dbReference>
<protein>
    <submittedName>
        <fullName evidence="2">Uncharacterized protein involved in tolerance to divalent cations</fullName>
    </submittedName>
</protein>
<dbReference type="EMBL" id="CP003345">
    <property type="protein sequence ID" value="AFM05627.1"/>
    <property type="molecule type" value="Genomic_DNA"/>
</dbReference>
<dbReference type="InterPro" id="IPR011322">
    <property type="entry name" value="N-reg_PII-like_a/b"/>
</dbReference>
<name>I4ANU2_BERLS</name>
<dbReference type="InterPro" id="IPR004323">
    <property type="entry name" value="Ion_tolerance_CutA"/>
</dbReference>
<sequence length="102" mass="11895">MPKLTLFYVPCKDENETSNLSKLLLDEKLVACTNSMPIKSCYFWQGSIENDTEQILITKTLPEKAKQVTRFLEKHHSYDTPCIACWEIEVNEGYFEWAKSQL</sequence>
<evidence type="ECO:0000313" key="3">
    <source>
        <dbReference type="Proteomes" id="UP000006054"/>
    </source>
</evidence>
<dbReference type="GO" id="GO:0010038">
    <property type="term" value="P:response to metal ion"/>
    <property type="evidence" value="ECO:0007669"/>
    <property type="project" value="InterPro"/>
</dbReference>
<comment type="similarity">
    <text evidence="1">Belongs to the CutA family.</text>
</comment>
<keyword evidence="3" id="KW-1185">Reference proteome</keyword>
<gene>
    <name evidence="2" type="ordered locus">Fleli_3298</name>
</gene>
<evidence type="ECO:0000256" key="1">
    <source>
        <dbReference type="ARBA" id="ARBA00010169"/>
    </source>
</evidence>
<accession>I4ANU2</accession>
<proteinExistence type="inferred from homology"/>
<dbReference type="SUPFAM" id="SSF54913">
    <property type="entry name" value="GlnB-like"/>
    <property type="match status" value="1"/>
</dbReference>
<dbReference type="Proteomes" id="UP000006054">
    <property type="component" value="Chromosome"/>
</dbReference>
<dbReference type="OrthoDB" id="37622at2"/>
<dbReference type="KEGG" id="fli:Fleli_3298"/>
<dbReference type="PANTHER" id="PTHR23419">
    <property type="entry name" value="DIVALENT CATION TOLERANCE CUTA-RELATED"/>
    <property type="match status" value="1"/>
</dbReference>
<organism evidence="2 3">
    <name type="scientific">Bernardetia litoralis (strain ATCC 23117 / DSM 6794 / NBRC 15988 / NCIMB 1366 / Fx l1 / Sio-4)</name>
    <name type="common">Flexibacter litoralis</name>
    <dbReference type="NCBI Taxonomy" id="880071"/>
    <lineage>
        <taxon>Bacteria</taxon>
        <taxon>Pseudomonadati</taxon>
        <taxon>Bacteroidota</taxon>
        <taxon>Cytophagia</taxon>
        <taxon>Cytophagales</taxon>
        <taxon>Bernardetiaceae</taxon>
        <taxon>Bernardetia</taxon>
    </lineage>
</organism>
<reference evidence="3" key="1">
    <citation type="submission" date="2012-06" db="EMBL/GenBank/DDBJ databases">
        <title>The complete genome of Flexibacter litoralis DSM 6794.</title>
        <authorList>
            <person name="Lucas S."/>
            <person name="Copeland A."/>
            <person name="Lapidus A."/>
            <person name="Glavina del Rio T."/>
            <person name="Dalin E."/>
            <person name="Tice H."/>
            <person name="Bruce D."/>
            <person name="Goodwin L."/>
            <person name="Pitluck S."/>
            <person name="Peters L."/>
            <person name="Ovchinnikova G."/>
            <person name="Lu M."/>
            <person name="Kyrpides N."/>
            <person name="Mavromatis K."/>
            <person name="Ivanova N."/>
            <person name="Brettin T."/>
            <person name="Detter J.C."/>
            <person name="Han C."/>
            <person name="Larimer F."/>
            <person name="Land M."/>
            <person name="Hauser L."/>
            <person name="Markowitz V."/>
            <person name="Cheng J.-F."/>
            <person name="Hugenholtz P."/>
            <person name="Woyke T."/>
            <person name="Wu D."/>
            <person name="Spring S."/>
            <person name="Lang E."/>
            <person name="Kopitz M."/>
            <person name="Brambilla E."/>
            <person name="Klenk H.-P."/>
            <person name="Eisen J.A."/>
        </authorList>
    </citation>
    <scope>NUCLEOTIDE SEQUENCE [LARGE SCALE GENOMIC DNA]</scope>
    <source>
        <strain evidence="3">ATCC 23117 / DSM 6794 / NBRC 15988 / NCIMB 1366 / Sio-4</strain>
    </source>
</reference>